<evidence type="ECO:0000313" key="1">
    <source>
        <dbReference type="EMBL" id="SFP97582.1"/>
    </source>
</evidence>
<sequence length="467" mass="51820">MKKIILYISTLIMFLNTGCEKFIDVNQNPNSPTDVQESLILAPLEVAISHKLYSGYAAVLSLHYTQAVALNQTLPNDGTYFLVNSQMNDEWSNLYTTCMNNLKILNDKAEKNGNSNYAAIAKILTAFSLGTGTDLWGDIPYSQALKGVGQLTPVYDKQEDIYKNIQTLLDNGISDIAKNHTRIPGGDDYIYHGDMSKWKRLAYTLKARYYMHLTKAPGYTAGTQADLALAALKNGMSSNDDDFKFGYSGAASNENPWNQTFLPGSTLVLSSYTVETLKQRNDPRLAIMVKPATSPDPVSGQYNGRIIGTNDIGSLESYSIAGDFYAGAGAFNYIFNYSEALFLKAEATLIKSGFSAAQSVYQDAVKSHMQKLGVNSGDITAYLLSRGDLTADNALQKIMEEKNTADFLSVENFTDWRRTGFPVLKKVPNALVSEVPRRFLYPEVEMISNPQPQQTSKLIDRVWWDKQ</sequence>
<dbReference type="InterPro" id="IPR041662">
    <property type="entry name" value="SusD-like_2"/>
</dbReference>
<evidence type="ECO:0000313" key="2">
    <source>
        <dbReference type="Proteomes" id="UP000199306"/>
    </source>
</evidence>
<proteinExistence type="predicted"/>
<dbReference type="AlphaFoldDB" id="A0A1I5UQT6"/>
<protein>
    <submittedName>
        <fullName evidence="1">Starch-binding associating with outer membrane</fullName>
    </submittedName>
</protein>
<dbReference type="STRING" id="1079859.SAMN04515674_10816"/>
<dbReference type="OrthoDB" id="622163at2"/>
<dbReference type="Pfam" id="PF12771">
    <property type="entry name" value="SusD-like_2"/>
    <property type="match status" value="1"/>
</dbReference>
<accession>A0A1I5UQT6</accession>
<dbReference type="Proteomes" id="UP000199306">
    <property type="component" value="Unassembled WGS sequence"/>
</dbReference>
<dbReference type="SUPFAM" id="SSF48452">
    <property type="entry name" value="TPR-like"/>
    <property type="match status" value="1"/>
</dbReference>
<keyword evidence="2" id="KW-1185">Reference proteome</keyword>
<dbReference type="InterPro" id="IPR011990">
    <property type="entry name" value="TPR-like_helical_dom_sf"/>
</dbReference>
<dbReference type="Gene3D" id="1.25.40.390">
    <property type="match status" value="1"/>
</dbReference>
<reference evidence="1 2" key="1">
    <citation type="submission" date="2016-10" db="EMBL/GenBank/DDBJ databases">
        <authorList>
            <person name="de Groot N.N."/>
        </authorList>
    </citation>
    <scope>NUCLEOTIDE SEQUENCE [LARGE SCALE GENOMIC DNA]</scope>
    <source>
        <strain evidence="2">E92,LMG 26720,CCM 7988</strain>
    </source>
</reference>
<dbReference type="RefSeq" id="WP_092017864.1">
    <property type="nucleotide sequence ID" value="NZ_FOXH01000008.1"/>
</dbReference>
<name>A0A1I5UQT6_9BACT</name>
<dbReference type="EMBL" id="FOXH01000008">
    <property type="protein sequence ID" value="SFP97582.1"/>
    <property type="molecule type" value="Genomic_DNA"/>
</dbReference>
<gene>
    <name evidence="1" type="ORF">SAMN04515674_10816</name>
</gene>
<organism evidence="1 2">
    <name type="scientific">Pseudarcicella hirudinis</name>
    <dbReference type="NCBI Taxonomy" id="1079859"/>
    <lineage>
        <taxon>Bacteria</taxon>
        <taxon>Pseudomonadati</taxon>
        <taxon>Bacteroidota</taxon>
        <taxon>Cytophagia</taxon>
        <taxon>Cytophagales</taxon>
        <taxon>Flectobacillaceae</taxon>
        <taxon>Pseudarcicella</taxon>
    </lineage>
</organism>